<dbReference type="Proteomes" id="UP000646827">
    <property type="component" value="Unassembled WGS sequence"/>
</dbReference>
<evidence type="ECO:0000259" key="1">
    <source>
        <dbReference type="PROSITE" id="PS50206"/>
    </source>
</evidence>
<dbReference type="OrthoDB" id="25002at2759"/>
<dbReference type="Pfam" id="PF12368">
    <property type="entry name" value="Rhodanese_C"/>
    <property type="match status" value="1"/>
</dbReference>
<reference evidence="2 3" key="1">
    <citation type="submission" date="2020-12" db="EMBL/GenBank/DDBJ databases">
        <title>Metabolic potential, ecology and presence of endohyphal bacteria is reflected in genomic diversity of Mucoromycotina.</title>
        <authorList>
            <person name="Muszewska A."/>
            <person name="Okrasinska A."/>
            <person name="Steczkiewicz K."/>
            <person name="Drgas O."/>
            <person name="Orlowska M."/>
            <person name="Perlinska-Lenart U."/>
            <person name="Aleksandrzak-Piekarczyk T."/>
            <person name="Szatraj K."/>
            <person name="Zielenkiewicz U."/>
            <person name="Pilsyk S."/>
            <person name="Malc E."/>
            <person name="Mieczkowski P."/>
            <person name="Kruszewska J.S."/>
            <person name="Biernat P."/>
            <person name="Pawlowska J."/>
        </authorList>
    </citation>
    <scope>NUCLEOTIDE SEQUENCE [LARGE SCALE GENOMIC DNA]</scope>
    <source>
        <strain evidence="2 3">CBS 142.35</strain>
    </source>
</reference>
<dbReference type="Gene3D" id="3.30.70.100">
    <property type="match status" value="1"/>
</dbReference>
<dbReference type="NCBIfam" id="NF001133">
    <property type="entry name" value="PRK00142.1-1"/>
    <property type="match status" value="1"/>
</dbReference>
<dbReference type="InterPro" id="IPR040503">
    <property type="entry name" value="TRHO_N"/>
</dbReference>
<dbReference type="PROSITE" id="PS50206">
    <property type="entry name" value="RHODANESE_3"/>
    <property type="match status" value="1"/>
</dbReference>
<dbReference type="Gene3D" id="3.40.250.10">
    <property type="entry name" value="Rhodanese-like domain"/>
    <property type="match status" value="1"/>
</dbReference>
<keyword evidence="3" id="KW-1185">Reference proteome</keyword>
<organism evidence="2 3">
    <name type="scientific">Circinella minor</name>
    <dbReference type="NCBI Taxonomy" id="1195481"/>
    <lineage>
        <taxon>Eukaryota</taxon>
        <taxon>Fungi</taxon>
        <taxon>Fungi incertae sedis</taxon>
        <taxon>Mucoromycota</taxon>
        <taxon>Mucoromycotina</taxon>
        <taxon>Mucoromycetes</taxon>
        <taxon>Mucorales</taxon>
        <taxon>Lichtheimiaceae</taxon>
        <taxon>Circinella</taxon>
    </lineage>
</organism>
<dbReference type="Pfam" id="PF00581">
    <property type="entry name" value="Rhodanese"/>
    <property type="match status" value="1"/>
</dbReference>
<accession>A0A8H7S8U8</accession>
<dbReference type="AlphaFoldDB" id="A0A8H7S8U8"/>
<gene>
    <name evidence="2" type="ORF">INT45_010861</name>
</gene>
<proteinExistence type="predicted"/>
<dbReference type="InterPro" id="IPR001763">
    <property type="entry name" value="Rhodanese-like_dom"/>
</dbReference>
<dbReference type="SMART" id="SM00450">
    <property type="entry name" value="RHOD"/>
    <property type="match status" value="1"/>
</dbReference>
<dbReference type="InterPro" id="IPR036873">
    <property type="entry name" value="Rhodanese-like_dom_sf"/>
</dbReference>
<feature type="domain" description="Rhodanese" evidence="1">
    <location>
        <begin position="221"/>
        <end position="314"/>
    </location>
</feature>
<dbReference type="PANTHER" id="PTHR43846:SF1">
    <property type="entry name" value="TRNA URIDINE(34) HYDROXYLASE"/>
    <property type="match status" value="1"/>
</dbReference>
<protein>
    <recommendedName>
        <fullName evidence="1">Rhodanese domain-containing protein</fullName>
    </recommendedName>
</protein>
<sequence>MLPQQLRSTSLQRLILRPSQKLVTVGIATPTTLNIRQHNPLSLRSLRSFRNFSIIPTKSYDFRSTSFLCKRLLATAPSNNNNNNNGFRTMAFYKFHDLNKDELPIFRQQLLQDLGKWGIVGRIYISTEGINAQLSCPEKHINSLRQYCHETLKPTVGELMDLNFGTEPEAGERAFRALHVRIRKQLVADGLDPASYDLKNRPSHLSPAKWHEKLSDYKQKHGKDPILIDMRNHYESEIGYFEGAIRPNVDTFRGSVKAMNEICKNVPKEQEIFMYCTGGIRCTKAGAILQSASKFQTVHLVEGGVTAYGRWIQDQKDKTSSLFRGKNFTFDKRLGEDITDEKLGKCHICGQACSRYQNCAHASCNLLMLCCSNCASQFLNTCGRMNCYDTVNDFKQKTSDNNYFKPDGPVMINGVRAFVKQGEQGEERIVIGKSGVKCEHQYNKRVRAIEVLGEPGDILKEWAKAGRELPPLNTTISTIPPS</sequence>
<dbReference type="EMBL" id="JAEPRB010000035">
    <property type="protein sequence ID" value="KAG2224912.1"/>
    <property type="molecule type" value="Genomic_DNA"/>
</dbReference>
<comment type="caution">
    <text evidence="2">The sequence shown here is derived from an EMBL/GenBank/DDBJ whole genome shotgun (WGS) entry which is preliminary data.</text>
</comment>
<dbReference type="SUPFAM" id="SSF52821">
    <property type="entry name" value="Rhodanese/Cell cycle control phosphatase"/>
    <property type="match status" value="1"/>
</dbReference>
<dbReference type="PANTHER" id="PTHR43846">
    <property type="entry name" value="UPF0176 PROTEIN YCEA"/>
    <property type="match status" value="1"/>
</dbReference>
<evidence type="ECO:0000313" key="3">
    <source>
        <dbReference type="Proteomes" id="UP000646827"/>
    </source>
</evidence>
<name>A0A8H7S8U8_9FUNG</name>
<dbReference type="InterPro" id="IPR022111">
    <property type="entry name" value="Rhodanese_C"/>
</dbReference>
<evidence type="ECO:0000313" key="2">
    <source>
        <dbReference type="EMBL" id="KAG2224912.1"/>
    </source>
</evidence>
<dbReference type="Pfam" id="PF17773">
    <property type="entry name" value="UPF0176_N"/>
    <property type="match status" value="1"/>
</dbReference>